<dbReference type="EMBL" id="PJQY01001434">
    <property type="protein sequence ID" value="PQQ02679.1"/>
    <property type="molecule type" value="Genomic_DNA"/>
</dbReference>
<evidence type="ECO:0000313" key="1">
    <source>
        <dbReference type="EMBL" id="PQQ02679.1"/>
    </source>
</evidence>
<comment type="caution">
    <text evidence="1">The sequence shown here is derived from an EMBL/GenBank/DDBJ whole genome shotgun (WGS) entry which is preliminary data.</text>
</comment>
<proteinExistence type="predicted"/>
<dbReference type="AlphaFoldDB" id="A0A314YCM1"/>
<organism evidence="1 2">
    <name type="scientific">Prunus yedoensis var. nudiflora</name>
    <dbReference type="NCBI Taxonomy" id="2094558"/>
    <lineage>
        <taxon>Eukaryota</taxon>
        <taxon>Viridiplantae</taxon>
        <taxon>Streptophyta</taxon>
        <taxon>Embryophyta</taxon>
        <taxon>Tracheophyta</taxon>
        <taxon>Spermatophyta</taxon>
        <taxon>Magnoliopsida</taxon>
        <taxon>eudicotyledons</taxon>
        <taxon>Gunneridae</taxon>
        <taxon>Pentapetalae</taxon>
        <taxon>rosids</taxon>
        <taxon>fabids</taxon>
        <taxon>Rosales</taxon>
        <taxon>Rosaceae</taxon>
        <taxon>Amygdaloideae</taxon>
        <taxon>Amygdaleae</taxon>
        <taxon>Prunus</taxon>
    </lineage>
</organism>
<protein>
    <submittedName>
        <fullName evidence="1">Uncharacterized protein</fullName>
    </submittedName>
</protein>
<gene>
    <name evidence="1" type="ORF">Pyn_38293</name>
</gene>
<keyword evidence="2" id="KW-1185">Reference proteome</keyword>
<reference evidence="1 2" key="1">
    <citation type="submission" date="2018-02" db="EMBL/GenBank/DDBJ databases">
        <title>Draft genome of wild Prunus yedoensis var. nudiflora.</title>
        <authorList>
            <person name="Baek S."/>
            <person name="Kim J.-H."/>
            <person name="Choi K."/>
            <person name="Kim G.-B."/>
            <person name="Cho A."/>
            <person name="Jang H."/>
            <person name="Shin C.-H."/>
            <person name="Yu H.-J."/>
            <person name="Mun J.-H."/>
        </authorList>
    </citation>
    <scope>NUCLEOTIDE SEQUENCE [LARGE SCALE GENOMIC DNA]</scope>
    <source>
        <strain evidence="2">cv. Jeju island</strain>
        <tissue evidence="1">Leaf</tissue>
    </source>
</reference>
<accession>A0A314YCM1</accession>
<evidence type="ECO:0000313" key="2">
    <source>
        <dbReference type="Proteomes" id="UP000250321"/>
    </source>
</evidence>
<dbReference type="Proteomes" id="UP000250321">
    <property type="component" value="Unassembled WGS sequence"/>
</dbReference>
<sequence>MASDSKPVGRVASIHFMSLRLIGAVVRQRVAILAKHPMCGWWGSRGCRGIKGLEHAFFQAFVPLIPLESFGAECV</sequence>
<name>A0A314YCM1_PRUYE</name>